<organism evidence="4 5">
    <name type="scientific">Microdochium trichocladiopsis</name>
    <dbReference type="NCBI Taxonomy" id="1682393"/>
    <lineage>
        <taxon>Eukaryota</taxon>
        <taxon>Fungi</taxon>
        <taxon>Dikarya</taxon>
        <taxon>Ascomycota</taxon>
        <taxon>Pezizomycotina</taxon>
        <taxon>Sordariomycetes</taxon>
        <taxon>Xylariomycetidae</taxon>
        <taxon>Xylariales</taxon>
        <taxon>Microdochiaceae</taxon>
        <taxon>Microdochium</taxon>
    </lineage>
</organism>
<dbReference type="AlphaFoldDB" id="A0A9P9BRG4"/>
<dbReference type="EMBL" id="JAGTJQ010000003">
    <property type="protein sequence ID" value="KAH7035878.1"/>
    <property type="molecule type" value="Genomic_DNA"/>
</dbReference>
<feature type="domain" description="Aminotransferase class V" evidence="3">
    <location>
        <begin position="84"/>
        <end position="270"/>
    </location>
</feature>
<dbReference type="GeneID" id="70182933"/>
<evidence type="ECO:0000313" key="5">
    <source>
        <dbReference type="Proteomes" id="UP000756346"/>
    </source>
</evidence>
<keyword evidence="4" id="KW-0808">Transferase</keyword>
<sequence length="475" mass="51628">MGATENDAQATLPIRPAPAAANGSSPATFGPSLLGQFPFDPEYRNMNHGSFGSIPKAIQAKLRDYQDQAEAKPDKFIRFTGPQLRDESRAAVAKVLNAPTDTVVLVSNATTALNVVLRNLTWNPDGKDEILYFQTIYGACGKTVDYIVDTNNGNVSSRCITITYPAEDDEIVELFRAAVKTSTEQDHKRPRVCIIDSVSSLPGVRFPWEAVTGACRELGVLSLVDGAQGIGMIDIDLAAADPDFFLSNCHKWLHTPRGCAVLYVPLRNQHLMVSTLPTSHGYIPKSAAGGPRANPLPKSAAAKSAFVSNFEFSGTIDNSPYYCIQDAVRWREQTLGGEAAVIRYCEDLARAGGLRIAEMLGTKVLDNKSRSLSRCAMTNVCLPVKVVDSASASATAAADDTATVTVPAQDVPLVLQWIQHELPHAYGTFVPVYLFQGEIWTRVSAQVYLDLADFEWLAERLREIVARVSKGDYKA</sequence>
<dbReference type="GO" id="GO:0016740">
    <property type="term" value="F:transferase activity"/>
    <property type="evidence" value="ECO:0007669"/>
    <property type="project" value="UniProtKB-KW"/>
</dbReference>
<evidence type="ECO:0000313" key="4">
    <source>
        <dbReference type="EMBL" id="KAH7035878.1"/>
    </source>
</evidence>
<reference evidence="4" key="1">
    <citation type="journal article" date="2021" name="Nat. Commun.">
        <title>Genetic determinants of endophytism in the Arabidopsis root mycobiome.</title>
        <authorList>
            <person name="Mesny F."/>
            <person name="Miyauchi S."/>
            <person name="Thiergart T."/>
            <person name="Pickel B."/>
            <person name="Atanasova L."/>
            <person name="Karlsson M."/>
            <person name="Huettel B."/>
            <person name="Barry K.W."/>
            <person name="Haridas S."/>
            <person name="Chen C."/>
            <person name="Bauer D."/>
            <person name="Andreopoulos W."/>
            <person name="Pangilinan J."/>
            <person name="LaButti K."/>
            <person name="Riley R."/>
            <person name="Lipzen A."/>
            <person name="Clum A."/>
            <person name="Drula E."/>
            <person name="Henrissat B."/>
            <person name="Kohler A."/>
            <person name="Grigoriev I.V."/>
            <person name="Martin F.M."/>
            <person name="Hacquard S."/>
        </authorList>
    </citation>
    <scope>NUCLEOTIDE SEQUENCE</scope>
    <source>
        <strain evidence="4">MPI-CAGE-CH-0230</strain>
    </source>
</reference>
<comment type="caution">
    <text evidence="4">The sequence shown here is derived from an EMBL/GenBank/DDBJ whole genome shotgun (WGS) entry which is preliminary data.</text>
</comment>
<dbReference type="PANTHER" id="PTHR43092:SF2">
    <property type="entry name" value="HERCYNYLCYSTEINE SULFOXIDE LYASE"/>
    <property type="match status" value="1"/>
</dbReference>
<keyword evidence="5" id="KW-1185">Reference proteome</keyword>
<dbReference type="Gene3D" id="3.40.640.10">
    <property type="entry name" value="Type I PLP-dependent aspartate aminotransferase-like (Major domain)"/>
    <property type="match status" value="1"/>
</dbReference>
<evidence type="ECO:0000256" key="1">
    <source>
        <dbReference type="ARBA" id="ARBA00022898"/>
    </source>
</evidence>
<keyword evidence="1" id="KW-0663">Pyridoxal phosphate</keyword>
<protein>
    <submittedName>
        <fullName evidence="4">Pyridoxal phosphate-dependent transferase</fullName>
    </submittedName>
</protein>
<dbReference type="RefSeq" id="XP_046015971.1">
    <property type="nucleotide sequence ID" value="XM_046153387.1"/>
</dbReference>
<dbReference type="SUPFAM" id="SSF53383">
    <property type="entry name" value="PLP-dependent transferases"/>
    <property type="match status" value="1"/>
</dbReference>
<dbReference type="Proteomes" id="UP000756346">
    <property type="component" value="Unassembled WGS sequence"/>
</dbReference>
<dbReference type="OrthoDB" id="5978656at2759"/>
<dbReference type="PANTHER" id="PTHR43092">
    <property type="entry name" value="L-CYSTEINE DESULFHYDRASE"/>
    <property type="match status" value="1"/>
</dbReference>
<dbReference type="InterPro" id="IPR015424">
    <property type="entry name" value="PyrdxlP-dep_Trfase"/>
</dbReference>
<feature type="region of interest" description="Disordered" evidence="2">
    <location>
        <begin position="1"/>
        <end position="27"/>
    </location>
</feature>
<gene>
    <name evidence="4" type="ORF">B0I36DRAFT_319264</name>
</gene>
<feature type="compositionally biased region" description="Low complexity" evidence="2">
    <location>
        <begin position="17"/>
        <end position="27"/>
    </location>
</feature>
<accession>A0A9P9BRG4</accession>
<name>A0A9P9BRG4_9PEZI</name>
<dbReference type="Pfam" id="PF00266">
    <property type="entry name" value="Aminotran_5"/>
    <property type="match status" value="1"/>
</dbReference>
<evidence type="ECO:0000259" key="3">
    <source>
        <dbReference type="Pfam" id="PF00266"/>
    </source>
</evidence>
<dbReference type="InterPro" id="IPR015421">
    <property type="entry name" value="PyrdxlP-dep_Trfase_major"/>
</dbReference>
<evidence type="ECO:0000256" key="2">
    <source>
        <dbReference type="SAM" id="MobiDB-lite"/>
    </source>
</evidence>
<dbReference type="InterPro" id="IPR000192">
    <property type="entry name" value="Aminotrans_V_dom"/>
</dbReference>
<proteinExistence type="predicted"/>